<organism evidence="1">
    <name type="scientific">Eutreptiella gymnastica</name>
    <dbReference type="NCBI Taxonomy" id="73025"/>
    <lineage>
        <taxon>Eukaryota</taxon>
        <taxon>Discoba</taxon>
        <taxon>Euglenozoa</taxon>
        <taxon>Euglenida</taxon>
        <taxon>Spirocuta</taxon>
        <taxon>Euglenophyceae</taxon>
        <taxon>Eutreptiales</taxon>
        <taxon>Eutreptiaceae</taxon>
        <taxon>Eutreptiella</taxon>
    </lineage>
</organism>
<proteinExistence type="predicted"/>
<protein>
    <submittedName>
        <fullName evidence="1">Uncharacterized protein</fullName>
    </submittedName>
</protein>
<reference evidence="1" key="1">
    <citation type="submission" date="2021-01" db="EMBL/GenBank/DDBJ databases">
        <authorList>
            <person name="Corre E."/>
            <person name="Pelletier E."/>
            <person name="Niang G."/>
            <person name="Scheremetjew M."/>
            <person name="Finn R."/>
            <person name="Kale V."/>
            <person name="Holt S."/>
            <person name="Cochrane G."/>
            <person name="Meng A."/>
            <person name="Brown T."/>
            <person name="Cohen L."/>
        </authorList>
    </citation>
    <scope>NUCLEOTIDE SEQUENCE</scope>
    <source>
        <strain evidence="1">NIES-381</strain>
    </source>
</reference>
<dbReference type="AlphaFoldDB" id="A0A7S1N4W4"/>
<gene>
    <name evidence="1" type="ORF">EGYM00392_LOCUS8825</name>
</gene>
<evidence type="ECO:0000313" key="1">
    <source>
        <dbReference type="EMBL" id="CAD8997759.1"/>
    </source>
</evidence>
<name>A0A7S1N4W4_9EUGL</name>
<accession>A0A7S1N4W4</accession>
<dbReference type="EMBL" id="HBGA01023006">
    <property type="protein sequence ID" value="CAD8997759.1"/>
    <property type="molecule type" value="Transcribed_RNA"/>
</dbReference>
<sequence length="118" mass="12134">MEGRFATAGPLAVGTAMRGWQYLGSAVQGRGGIPPESSLRCVLRYSKMAPSPLSRTGEVAGAMQCMVWPPSAPSKAGIVAQGYVQLVAMVDAQGLSWGAAAARMLGAVAKRHCVPGFG</sequence>